<accession>A0AAV1HY18</accession>
<keyword evidence="3" id="KW-1185">Reference proteome</keyword>
<dbReference type="Proteomes" id="UP001314263">
    <property type="component" value="Unassembled WGS sequence"/>
</dbReference>
<feature type="coiled-coil region" evidence="1">
    <location>
        <begin position="40"/>
        <end position="67"/>
    </location>
</feature>
<gene>
    <name evidence="2" type="ORF">CVIRNUC_001623</name>
</gene>
<dbReference type="EMBL" id="CAUYUE010000002">
    <property type="protein sequence ID" value="CAK0745484.1"/>
    <property type="molecule type" value="Genomic_DNA"/>
</dbReference>
<dbReference type="AlphaFoldDB" id="A0AAV1HY18"/>
<evidence type="ECO:0000313" key="2">
    <source>
        <dbReference type="EMBL" id="CAK0745484.1"/>
    </source>
</evidence>
<keyword evidence="1" id="KW-0175">Coiled coil</keyword>
<comment type="caution">
    <text evidence="2">The sequence shown here is derived from an EMBL/GenBank/DDBJ whole genome shotgun (WGS) entry which is preliminary data.</text>
</comment>
<organism evidence="2 3">
    <name type="scientific">Coccomyxa viridis</name>
    <dbReference type="NCBI Taxonomy" id="1274662"/>
    <lineage>
        <taxon>Eukaryota</taxon>
        <taxon>Viridiplantae</taxon>
        <taxon>Chlorophyta</taxon>
        <taxon>core chlorophytes</taxon>
        <taxon>Trebouxiophyceae</taxon>
        <taxon>Trebouxiophyceae incertae sedis</taxon>
        <taxon>Coccomyxaceae</taxon>
        <taxon>Coccomyxa</taxon>
    </lineage>
</organism>
<evidence type="ECO:0000256" key="1">
    <source>
        <dbReference type="SAM" id="Coils"/>
    </source>
</evidence>
<proteinExistence type="predicted"/>
<reference evidence="2 3" key="1">
    <citation type="submission" date="2023-10" db="EMBL/GenBank/DDBJ databases">
        <authorList>
            <person name="Maclean D."/>
            <person name="Macfadyen A."/>
        </authorList>
    </citation>
    <scope>NUCLEOTIDE SEQUENCE [LARGE SCALE GENOMIC DNA]</scope>
</reference>
<evidence type="ECO:0000313" key="3">
    <source>
        <dbReference type="Proteomes" id="UP001314263"/>
    </source>
</evidence>
<protein>
    <submittedName>
        <fullName evidence="2">Uncharacterized protein</fullName>
    </submittedName>
</protein>
<sequence>MELNIDEAKLTDLSKLRVVELQDGCQALISKIDKLADVGAAQYDAAKEKLAQDISRVKEDLAFYMRNRIQEIVQHSECTMETLKRLETAEHLMHSLCPGGSMPDQRPPTGSQFGHSYGAAGPITPF</sequence>
<name>A0AAV1HY18_9CHLO</name>